<dbReference type="Gene3D" id="3.30.70.2740">
    <property type="match status" value="1"/>
</dbReference>
<dbReference type="GO" id="GO:0046872">
    <property type="term" value="F:metal ion binding"/>
    <property type="evidence" value="ECO:0007669"/>
    <property type="project" value="UniProtKB-KW"/>
</dbReference>
<dbReference type="GO" id="GO:0008720">
    <property type="term" value="F:D-lactate dehydrogenase (NAD+) activity"/>
    <property type="evidence" value="ECO:0007669"/>
    <property type="project" value="TreeGrafter"/>
</dbReference>
<keyword evidence="5" id="KW-0560">Oxidoreductase</keyword>
<dbReference type="SUPFAM" id="SSF56176">
    <property type="entry name" value="FAD-binding/transporter-associated domain-like"/>
    <property type="match status" value="1"/>
</dbReference>
<dbReference type="Proteomes" id="UP000054740">
    <property type="component" value="Unassembled WGS sequence"/>
</dbReference>
<dbReference type="SUPFAM" id="SSF55103">
    <property type="entry name" value="FAD-linked oxidases, C-terminal domain"/>
    <property type="match status" value="1"/>
</dbReference>
<reference evidence="11" key="1">
    <citation type="submission" date="2016-01" db="EMBL/GenBank/DDBJ databases">
        <authorList>
            <person name="Peeters C."/>
        </authorList>
    </citation>
    <scope>NUCLEOTIDE SEQUENCE [LARGE SCALE GENOMIC DNA]</scope>
</reference>
<dbReference type="PANTHER" id="PTHR11748">
    <property type="entry name" value="D-LACTATE DEHYDROGENASE"/>
    <property type="match status" value="1"/>
</dbReference>
<dbReference type="PANTHER" id="PTHR11748:SF119">
    <property type="entry name" value="D-2-HYDROXYGLUTARATE DEHYDROGENASE"/>
    <property type="match status" value="1"/>
</dbReference>
<evidence type="ECO:0000259" key="8">
    <source>
        <dbReference type="PROSITE" id="PS51379"/>
    </source>
</evidence>
<proteinExistence type="predicted"/>
<evidence type="ECO:0000256" key="7">
    <source>
        <dbReference type="ARBA" id="ARBA00023014"/>
    </source>
</evidence>
<evidence type="ECO:0000256" key="6">
    <source>
        <dbReference type="ARBA" id="ARBA00023004"/>
    </source>
</evidence>
<dbReference type="InterPro" id="IPR016166">
    <property type="entry name" value="FAD-bd_PCMH"/>
</dbReference>
<evidence type="ECO:0000256" key="3">
    <source>
        <dbReference type="ARBA" id="ARBA00022723"/>
    </source>
</evidence>
<evidence type="ECO:0000256" key="1">
    <source>
        <dbReference type="ARBA" id="ARBA00001974"/>
    </source>
</evidence>
<dbReference type="Gene3D" id="3.30.70.2190">
    <property type="match status" value="1"/>
</dbReference>
<dbReference type="InterPro" id="IPR004017">
    <property type="entry name" value="Cys_rich_dom"/>
</dbReference>
<dbReference type="RefSeq" id="WP_053571507.1">
    <property type="nucleotide sequence ID" value="NZ_FCNY02000006.1"/>
</dbReference>
<dbReference type="GO" id="GO:0051536">
    <property type="term" value="F:iron-sulfur cluster binding"/>
    <property type="evidence" value="ECO:0007669"/>
    <property type="project" value="UniProtKB-KW"/>
</dbReference>
<dbReference type="EMBL" id="FCNY02000006">
    <property type="protein sequence ID" value="SAL38263.1"/>
    <property type="molecule type" value="Genomic_DNA"/>
</dbReference>
<evidence type="ECO:0000256" key="4">
    <source>
        <dbReference type="ARBA" id="ARBA00022827"/>
    </source>
</evidence>
<gene>
    <name evidence="10" type="ORF">AWB70_02800</name>
</gene>
<dbReference type="InterPro" id="IPR016169">
    <property type="entry name" value="FAD-bd_PCMH_sub2"/>
</dbReference>
<evidence type="ECO:0000256" key="2">
    <source>
        <dbReference type="ARBA" id="ARBA00022630"/>
    </source>
</evidence>
<dbReference type="GO" id="GO:0004458">
    <property type="term" value="F:D-lactate dehydrogenase (cytochrome) activity"/>
    <property type="evidence" value="ECO:0007669"/>
    <property type="project" value="TreeGrafter"/>
</dbReference>
<dbReference type="InterPro" id="IPR036318">
    <property type="entry name" value="FAD-bd_PCMH-like_sf"/>
</dbReference>
<dbReference type="SUPFAM" id="SSF46548">
    <property type="entry name" value="alpha-helical ferredoxin"/>
    <property type="match status" value="1"/>
</dbReference>
<dbReference type="Gene3D" id="3.30.465.10">
    <property type="match status" value="1"/>
</dbReference>
<dbReference type="PROSITE" id="PS51387">
    <property type="entry name" value="FAD_PCMH"/>
    <property type="match status" value="1"/>
</dbReference>
<dbReference type="InterPro" id="IPR016164">
    <property type="entry name" value="FAD-linked_Oxase-like_C"/>
</dbReference>
<protein>
    <submittedName>
        <fullName evidence="10">D-lactate dehydrogenase (Cytochrome)</fullName>
    </submittedName>
</protein>
<name>A0A158H269_CABCO</name>
<dbReference type="InterPro" id="IPR017896">
    <property type="entry name" value="4Fe4S_Fe-S-bd"/>
</dbReference>
<keyword evidence="2" id="KW-0285">Flavoprotein</keyword>
<dbReference type="PROSITE" id="PS00198">
    <property type="entry name" value="4FE4S_FER_1"/>
    <property type="match status" value="1"/>
</dbReference>
<dbReference type="Pfam" id="PF02754">
    <property type="entry name" value="CCG"/>
    <property type="match status" value="1"/>
</dbReference>
<evidence type="ECO:0000313" key="10">
    <source>
        <dbReference type="EMBL" id="SAL38263.1"/>
    </source>
</evidence>
<evidence type="ECO:0000259" key="9">
    <source>
        <dbReference type="PROSITE" id="PS51387"/>
    </source>
</evidence>
<dbReference type="Pfam" id="PF13183">
    <property type="entry name" value="Fer4_8"/>
    <property type="match status" value="1"/>
</dbReference>
<dbReference type="AlphaFoldDB" id="A0A158H269"/>
<dbReference type="InterPro" id="IPR004113">
    <property type="entry name" value="FAD-bd_oxidored_4_C"/>
</dbReference>
<dbReference type="InterPro" id="IPR006094">
    <property type="entry name" value="Oxid_FAD_bind_N"/>
</dbReference>
<keyword evidence="11" id="KW-1185">Reference proteome</keyword>
<comment type="cofactor">
    <cofactor evidence="1">
        <name>FAD</name>
        <dbReference type="ChEBI" id="CHEBI:57692"/>
    </cofactor>
</comment>
<keyword evidence="3" id="KW-0479">Metal-binding</keyword>
<dbReference type="PROSITE" id="PS51379">
    <property type="entry name" value="4FE4S_FER_2"/>
    <property type="match status" value="1"/>
</dbReference>
<dbReference type="GO" id="GO:1903457">
    <property type="term" value="P:lactate catabolic process"/>
    <property type="evidence" value="ECO:0007669"/>
    <property type="project" value="TreeGrafter"/>
</dbReference>
<dbReference type="InterPro" id="IPR016167">
    <property type="entry name" value="FAD-bd_PCMH_sub1"/>
</dbReference>
<organism evidence="10 11">
    <name type="scientific">Caballeronia cordobensis</name>
    <name type="common">Burkholderia cordobensis</name>
    <dbReference type="NCBI Taxonomy" id="1353886"/>
    <lineage>
        <taxon>Bacteria</taxon>
        <taxon>Pseudomonadati</taxon>
        <taxon>Pseudomonadota</taxon>
        <taxon>Betaproteobacteria</taxon>
        <taxon>Burkholderiales</taxon>
        <taxon>Burkholderiaceae</taxon>
        <taxon>Caballeronia</taxon>
    </lineage>
</organism>
<dbReference type="Gene3D" id="3.30.43.10">
    <property type="entry name" value="Uridine Diphospho-n-acetylenolpyruvylglucosamine Reductase, domain 2"/>
    <property type="match status" value="1"/>
</dbReference>
<dbReference type="GO" id="GO:0071949">
    <property type="term" value="F:FAD binding"/>
    <property type="evidence" value="ECO:0007669"/>
    <property type="project" value="InterPro"/>
</dbReference>
<keyword evidence="6" id="KW-0408">Iron</keyword>
<feature type="domain" description="4Fe-4S ferredoxin-type" evidence="8">
    <location>
        <begin position="653"/>
        <end position="683"/>
    </location>
</feature>
<evidence type="ECO:0000313" key="11">
    <source>
        <dbReference type="Proteomes" id="UP000054740"/>
    </source>
</evidence>
<dbReference type="InterPro" id="IPR017900">
    <property type="entry name" value="4Fe4S_Fe_S_CS"/>
</dbReference>
<dbReference type="Pfam" id="PF02913">
    <property type="entry name" value="FAD-oxidase_C"/>
    <property type="match status" value="1"/>
</dbReference>
<sequence length="1012" mass="110804">MLNSPTDRLVKPIHLMPASARARLASAPTPLQARLQRELKGDVLFDRASRGRYATDASIYQIMPAGVVVPKDQDDLRVALQIARDSHASVLARGAGTSQCGQTTGEALVIDTTKWLNNIVRFDKDARTVTVEPGVVLDHLNAWLKPHGLWFPVDVSTSAQCTIGGMAGNNSCGSRSMEYGIMVHNVDAIDAILADGHEAAFGTLSSMTADARVRDLVDGIRSIAMREQQEMRERIPKVLRRVAGYNLDLFDCQSPLPFSADGEPNLANLLVGSEGTLAFSRQLTLKLAPLPTHKTLGVVNFPSFYDAMDMTQHIVKLGPVAVELVDRTMIDLAMSNPAFRPVIEKALVGRPQAVLLVEFAGADRDMQIAKLAQLVELMSELGLPGAVVQMPDAGPQKALWEVRKAGLNIMMSMKGDGKPVSFIEDCAVPLEHLAEYTSRLTEVFRKHGTEGTWYAHASVGTLHVRPILDMRRDGAVKMRAIAEEAAAMVREYKGAFSGEHGDGLCRGEWVAWQYGPRINEAFRDIKQLFDPENRLSPDRIVAPPKMDDTTNFRFPPSYRERALTPHLDWSAWNVTRDPLTGEEGPANSGGDLSGGLAKAVEMCNNNGHCRKFDAGTMCPSYRITKDEQHLTRGRANTLRLALSGQLGDDGLASRDVKDVLDLCVSCKGCKRDCPTGVDMARMKIEARAAWTARHGVRLRDRLVAFLPRYAPYASRMPALAHVVEESMPGVARWLKTKIGLAPQRAFPRFTKPFLQSAQRTRAVSASKEVLLFVDTFNNYMEPDNARAAKRVLEAAGYTVHLNVKAGERPLCCGRTFLSAGLVDEAKAEARRALDALLPYVERGVSIVGLEPSCLLSLRDEFLGYGYGDAARKLSEASFLFEEFLVREEAAGRLRLALKALDRPTAMLHGHCHQKAFDAVRPVETVLGWIPGLDVKTIESSCCGMAGSFGYEAEHYDASQAMAEMSLLPAVRAAHDALIVADGTSCRHQIADGAQREALHVARVLDMALDAKD</sequence>
<evidence type="ECO:0000256" key="5">
    <source>
        <dbReference type="ARBA" id="ARBA00023002"/>
    </source>
</evidence>
<dbReference type="Pfam" id="PF01565">
    <property type="entry name" value="FAD_binding_4"/>
    <property type="match status" value="1"/>
</dbReference>
<keyword evidence="4" id="KW-0274">FAD</keyword>
<keyword evidence="7" id="KW-0411">Iron-sulfur</keyword>
<accession>A0A158H269</accession>
<feature type="domain" description="FAD-binding PCMH-type" evidence="9">
    <location>
        <begin position="60"/>
        <end position="290"/>
    </location>
</feature>